<keyword evidence="1" id="KW-0539">Nucleus</keyword>
<keyword evidence="4" id="KW-1185">Reference proteome</keyword>
<dbReference type="Proteomes" id="UP001165189">
    <property type="component" value="Unassembled WGS sequence"/>
</dbReference>
<dbReference type="PANTHER" id="PTHR12891">
    <property type="entry name" value="DNA REPAIR/TRANSCRIPTION PROTEIN MET18/MMS19"/>
    <property type="match status" value="1"/>
</dbReference>
<keyword evidence="1" id="KW-0227">DNA damage</keyword>
<reference evidence="3" key="1">
    <citation type="submission" date="2023-04" db="EMBL/GenBank/DDBJ databases">
        <title>Aspergillus oryzae var. brunneus NBRC 4377.</title>
        <authorList>
            <person name="Ichikawa N."/>
            <person name="Sato H."/>
            <person name="Tonouchi N."/>
        </authorList>
    </citation>
    <scope>NUCLEOTIDE SEQUENCE</scope>
    <source>
        <strain evidence="3">NBRC 4377</strain>
    </source>
</reference>
<comment type="similarity">
    <text evidence="1">Belongs to the MET18/MMS19 family.</text>
</comment>
<comment type="subcellular location">
    <subcellularLocation>
        <location evidence="1">Nucleus</location>
    </subcellularLocation>
</comment>
<feature type="domain" description="MMS19 N-terminal" evidence="2">
    <location>
        <begin position="29"/>
        <end position="107"/>
    </location>
</feature>
<evidence type="ECO:0000259" key="2">
    <source>
        <dbReference type="Pfam" id="PF14500"/>
    </source>
</evidence>
<protein>
    <recommendedName>
        <fullName evidence="1">MMS19 nucleotide excision repair protein</fullName>
    </recommendedName>
</protein>
<keyword evidence="1" id="KW-0234">DNA repair</keyword>
<proteinExistence type="inferred from homology"/>
<dbReference type="InterPro" id="IPR039920">
    <property type="entry name" value="MMS19"/>
</dbReference>
<evidence type="ECO:0000256" key="1">
    <source>
        <dbReference type="RuleBase" id="RU367072"/>
    </source>
</evidence>
<name>A0ABQ6L2J8_ASPOZ</name>
<comment type="caution">
    <text evidence="3">The sequence shown here is derived from an EMBL/GenBank/DDBJ whole genome shotgun (WGS) entry which is preliminary data.</text>
</comment>
<sequence>MSALQTFLLVVDHDKQEAKQIAERIAQVVQSLGEYINDEDPILRGKAVSYLTSVIKSLPPRFLSRQQIQVLTTFFCDRIEDGGAVAGLDTLQKLDRFNKALAEEVAQA</sequence>
<evidence type="ECO:0000313" key="4">
    <source>
        <dbReference type="Proteomes" id="UP001165189"/>
    </source>
</evidence>
<dbReference type="InterPro" id="IPR029240">
    <property type="entry name" value="MMS19_N"/>
</dbReference>
<dbReference type="PANTHER" id="PTHR12891:SF0">
    <property type="entry name" value="MMS19 NUCLEOTIDE EXCISION REPAIR PROTEIN HOMOLOG"/>
    <property type="match status" value="1"/>
</dbReference>
<comment type="function">
    <text evidence="1">Key component of the cytosolic iron-sulfur protein assembly (CIA) complex, a multiprotein complex that mediates the incorporation of iron-sulfur cluster into apoproteins specifically involved in DNA metabolism and genomic integrity. In the CIA complex, MMS19 acts as an adapter between early-acting CIA components and a subset of cellular target iron-sulfur proteins.</text>
</comment>
<dbReference type="InterPro" id="IPR016024">
    <property type="entry name" value="ARM-type_fold"/>
</dbReference>
<dbReference type="EMBL" id="BSYB01000034">
    <property type="protein sequence ID" value="GMG49502.1"/>
    <property type="molecule type" value="Genomic_DNA"/>
</dbReference>
<dbReference type="SUPFAM" id="SSF48371">
    <property type="entry name" value="ARM repeat"/>
    <property type="match status" value="1"/>
</dbReference>
<dbReference type="Pfam" id="PF14500">
    <property type="entry name" value="MMS19_N"/>
    <property type="match status" value="1"/>
</dbReference>
<gene>
    <name evidence="3" type="ORF">Aory05_000809300</name>
</gene>
<accession>A0ABQ6L2J8</accession>
<evidence type="ECO:0000313" key="3">
    <source>
        <dbReference type="EMBL" id="GMG49502.1"/>
    </source>
</evidence>
<organism evidence="3 4">
    <name type="scientific">Aspergillus oryzae var. brunneus</name>
    <dbReference type="NCBI Taxonomy" id="332754"/>
    <lineage>
        <taxon>Eukaryota</taxon>
        <taxon>Fungi</taxon>
        <taxon>Dikarya</taxon>
        <taxon>Ascomycota</taxon>
        <taxon>Pezizomycotina</taxon>
        <taxon>Eurotiomycetes</taxon>
        <taxon>Eurotiomycetidae</taxon>
        <taxon>Eurotiales</taxon>
        <taxon>Aspergillaceae</taxon>
        <taxon>Aspergillus</taxon>
        <taxon>Aspergillus subgen. Circumdati</taxon>
    </lineage>
</organism>